<feature type="region of interest" description="Disordered" evidence="1">
    <location>
        <begin position="53"/>
        <end position="122"/>
    </location>
</feature>
<feature type="region of interest" description="Disordered" evidence="1">
    <location>
        <begin position="1"/>
        <end position="32"/>
    </location>
</feature>
<feature type="compositionally biased region" description="Low complexity" evidence="1">
    <location>
        <begin position="8"/>
        <end position="30"/>
    </location>
</feature>
<protein>
    <submittedName>
        <fullName evidence="2">Uncharacterized protein</fullName>
    </submittedName>
</protein>
<accession>A0A9N7Y3L0</accession>
<name>A0A9N7Y3L0_PLEPL</name>
<proteinExistence type="predicted"/>
<organism evidence="2 3">
    <name type="scientific">Pleuronectes platessa</name>
    <name type="common">European plaice</name>
    <dbReference type="NCBI Taxonomy" id="8262"/>
    <lineage>
        <taxon>Eukaryota</taxon>
        <taxon>Metazoa</taxon>
        <taxon>Chordata</taxon>
        <taxon>Craniata</taxon>
        <taxon>Vertebrata</taxon>
        <taxon>Euteleostomi</taxon>
        <taxon>Actinopterygii</taxon>
        <taxon>Neopterygii</taxon>
        <taxon>Teleostei</taxon>
        <taxon>Neoteleostei</taxon>
        <taxon>Acanthomorphata</taxon>
        <taxon>Carangaria</taxon>
        <taxon>Pleuronectiformes</taxon>
        <taxon>Pleuronectoidei</taxon>
        <taxon>Pleuronectidae</taxon>
        <taxon>Pleuronectes</taxon>
    </lineage>
</organism>
<reference evidence="2" key="1">
    <citation type="submission" date="2020-03" db="EMBL/GenBank/DDBJ databases">
        <authorList>
            <person name="Weist P."/>
        </authorList>
    </citation>
    <scope>NUCLEOTIDE SEQUENCE</scope>
</reference>
<evidence type="ECO:0000256" key="1">
    <source>
        <dbReference type="SAM" id="MobiDB-lite"/>
    </source>
</evidence>
<feature type="compositionally biased region" description="Basic and acidic residues" evidence="1">
    <location>
        <begin position="87"/>
        <end position="122"/>
    </location>
</feature>
<evidence type="ECO:0000313" key="2">
    <source>
        <dbReference type="EMBL" id="CAB1416880.1"/>
    </source>
</evidence>
<dbReference type="Proteomes" id="UP001153269">
    <property type="component" value="Unassembled WGS sequence"/>
</dbReference>
<keyword evidence="3" id="KW-1185">Reference proteome</keyword>
<evidence type="ECO:0000313" key="3">
    <source>
        <dbReference type="Proteomes" id="UP001153269"/>
    </source>
</evidence>
<comment type="caution">
    <text evidence="2">The sequence shown here is derived from an EMBL/GenBank/DDBJ whole genome shotgun (WGS) entry which is preliminary data.</text>
</comment>
<dbReference type="AlphaFoldDB" id="A0A9N7Y3L0"/>
<sequence>MGDVCKEPFSVSLPSPSSTPSSSLAFSVPSFNPEHGVTLSALPLFPINLPLSSVRACGGNGSGDGTWASGPQGRPGGSGQRICSTSESEREASGERELRRRERGSRGGENEGAEEERTREQR</sequence>
<gene>
    <name evidence="2" type="ORF">PLEPLA_LOCUS4673</name>
</gene>
<dbReference type="EMBL" id="CADEAL010000230">
    <property type="protein sequence ID" value="CAB1416880.1"/>
    <property type="molecule type" value="Genomic_DNA"/>
</dbReference>